<protein>
    <submittedName>
        <fullName evidence="2">Uncharacterized protein</fullName>
    </submittedName>
</protein>
<feature type="region of interest" description="Disordered" evidence="1">
    <location>
        <begin position="36"/>
        <end position="60"/>
    </location>
</feature>
<feature type="compositionally biased region" description="Basic and acidic residues" evidence="1">
    <location>
        <begin position="39"/>
        <end position="50"/>
    </location>
</feature>
<name>A0A418NPW6_9SPHN</name>
<accession>A0A418NPW6</accession>
<sequence>MAKEQFERHKQPWNGEEAGKLKLLAGKGQGLKQIAKSLGRSEESTRDFAKKNKIAIAKKR</sequence>
<dbReference type="AlphaFoldDB" id="A0A418NPW6"/>
<evidence type="ECO:0000256" key="1">
    <source>
        <dbReference type="SAM" id="MobiDB-lite"/>
    </source>
</evidence>
<reference evidence="2 3" key="1">
    <citation type="submission" date="2018-08" db="EMBL/GenBank/DDBJ databases">
        <title>Erythrobacter zhengii sp.nov., a bacterium isolated from deep-sea sediment.</title>
        <authorList>
            <person name="Fang C."/>
            <person name="Wu Y.-H."/>
            <person name="Sun C."/>
            <person name="Wang H."/>
            <person name="Cheng H."/>
            <person name="Meng F.-X."/>
            <person name="Wang C.-S."/>
            <person name="Xu X.-W."/>
        </authorList>
    </citation>
    <scope>NUCLEOTIDE SEQUENCE [LARGE SCALE GENOMIC DNA]</scope>
    <source>
        <strain evidence="2 3">V18</strain>
    </source>
</reference>
<evidence type="ECO:0000313" key="2">
    <source>
        <dbReference type="EMBL" id="RIV84522.1"/>
    </source>
</evidence>
<feature type="compositionally biased region" description="Basic residues" evidence="1">
    <location>
        <begin position="51"/>
        <end position="60"/>
    </location>
</feature>
<dbReference type="Proteomes" id="UP000286576">
    <property type="component" value="Unassembled WGS sequence"/>
</dbReference>
<evidence type="ECO:0000313" key="3">
    <source>
        <dbReference type="Proteomes" id="UP000286576"/>
    </source>
</evidence>
<organism evidence="2 3">
    <name type="scientific">Aurantiacibacter zhengii</name>
    <dbReference type="NCBI Taxonomy" id="2307003"/>
    <lineage>
        <taxon>Bacteria</taxon>
        <taxon>Pseudomonadati</taxon>
        <taxon>Pseudomonadota</taxon>
        <taxon>Alphaproteobacteria</taxon>
        <taxon>Sphingomonadales</taxon>
        <taxon>Erythrobacteraceae</taxon>
        <taxon>Aurantiacibacter</taxon>
    </lineage>
</organism>
<keyword evidence="3" id="KW-1185">Reference proteome</keyword>
<dbReference type="EMBL" id="QXFL01000006">
    <property type="protein sequence ID" value="RIV84522.1"/>
    <property type="molecule type" value="Genomic_DNA"/>
</dbReference>
<comment type="caution">
    <text evidence="2">The sequence shown here is derived from an EMBL/GenBank/DDBJ whole genome shotgun (WGS) entry which is preliminary data.</text>
</comment>
<gene>
    <name evidence="2" type="ORF">D2V07_13095</name>
</gene>
<dbReference type="RefSeq" id="WP_119587472.1">
    <property type="nucleotide sequence ID" value="NZ_CAWODQ010000026.1"/>
</dbReference>
<proteinExistence type="predicted"/>